<dbReference type="Gene3D" id="3.30.40.10">
    <property type="entry name" value="Zinc/RING finger domain, C3HC4 (zinc finger)"/>
    <property type="match status" value="1"/>
</dbReference>
<dbReference type="InterPro" id="IPR058678">
    <property type="entry name" value="ARM_PUB"/>
</dbReference>
<dbReference type="SMART" id="SM00504">
    <property type="entry name" value="Ubox"/>
    <property type="match status" value="1"/>
</dbReference>
<evidence type="ECO:0000256" key="5">
    <source>
        <dbReference type="ARBA" id="ARBA00022679"/>
    </source>
</evidence>
<comment type="function">
    <text evidence="2">Functions as an E3 ubiquitin ligase.</text>
</comment>
<feature type="region of interest" description="Disordered" evidence="8">
    <location>
        <begin position="246"/>
        <end position="272"/>
    </location>
</feature>
<gene>
    <name evidence="11" type="primary">LOC111287877</name>
</gene>
<dbReference type="PANTHER" id="PTHR23315:SF284">
    <property type="entry name" value="U-BOX DOMAIN-CONTAINING PROTEIN 7"/>
    <property type="match status" value="1"/>
</dbReference>
<dbReference type="SUPFAM" id="SSF48371">
    <property type="entry name" value="ARM repeat"/>
    <property type="match status" value="1"/>
</dbReference>
<dbReference type="InterPro" id="IPR013083">
    <property type="entry name" value="Znf_RING/FYVE/PHD"/>
</dbReference>
<sequence length="797" mass="87855">MIFYMKPPWLPPFFLWFPAVNAKIMDISEVEENLFAASDAKLHGDMCKTLSAIYCKALSIFPSLEAARPRSKSGIQALCSLHIALEKAKNVLQHCSTCSKLYLAITGDSVLVKFEKAKYALIDSLKRVEDIVPESIGCQILEIVSELEGTLFSLDPSEKQVGDEIIALLQHGRKFDDCNDNHELESFHQAATRLGITSSRAALTERRSLKKLIERARAEEDKRKESIVAYLLHLMRKYSKLFRSEVSDDNDSQGSTPCSPTVLGSLEDGGAGGNGQAFERHLSKLSSFSFKPNIRRSAQISLPPEELRCPISLQLMHDPVIIASGQTYERICIEKWFYDGHNTCPKTQQKLPHLSLTPNYCVKGLIASWCEQNGVPIPNGPPESLDLNYWRLALSESETANSRSMDSVGSCNLKGAKVVPLEESGTIEEVEGNEAENESPCPQEEVSELNVIERYQDVLSVLNEEENLRKRCKVVEQIRLLLKDDEEARIFMGANGFVEGLLRFLESAVHEGDTMAQDSGAMALFNLAVNNNRNKELMLAAGVIQLLENMLCNSNAHESATALYLNMSCLEQAKSIIGSSKAVPFFVQLLEGETDPQCKLDALHTLYNLSTLHSNIPSLLSAGIVNGLQSLLVSGDHAWTEKSIAVLLNLASSQAGKDEMVSASGLISGLASVLDAGEPIEQEQAVSCVLLLCNGNEKCSQIVLQEGVIPALVSISVNGTTRGKEKAQKLLMLFREQRQRDHPPADINQQVESTQDPMPAPASAPESKPFCKSVSRRKMGKAWSFLWKSKSYSVCQH</sequence>
<protein>
    <recommendedName>
        <fullName evidence="4">RING-type E3 ubiquitin transferase</fullName>
        <ecNumber evidence="4">2.3.2.27</ecNumber>
    </recommendedName>
</protein>
<feature type="domain" description="U-box" evidence="9">
    <location>
        <begin position="302"/>
        <end position="376"/>
    </location>
</feature>
<evidence type="ECO:0000256" key="1">
    <source>
        <dbReference type="ARBA" id="ARBA00000900"/>
    </source>
</evidence>
<dbReference type="AlphaFoldDB" id="A0A6P5Y1L5"/>
<dbReference type="Proteomes" id="UP000515121">
    <property type="component" value="Unplaced"/>
</dbReference>
<comment type="pathway">
    <text evidence="3">Protein modification; protein ubiquitination.</text>
</comment>
<keyword evidence="5" id="KW-0808">Transferase</keyword>
<dbReference type="GeneID" id="111287877"/>
<keyword evidence="10" id="KW-1185">Reference proteome</keyword>
<dbReference type="GO" id="GO:0061630">
    <property type="term" value="F:ubiquitin protein ligase activity"/>
    <property type="evidence" value="ECO:0007669"/>
    <property type="project" value="UniProtKB-EC"/>
</dbReference>
<feature type="compositionally biased region" description="Acidic residues" evidence="8">
    <location>
        <begin position="425"/>
        <end position="437"/>
    </location>
</feature>
<evidence type="ECO:0000313" key="10">
    <source>
        <dbReference type="Proteomes" id="UP000515121"/>
    </source>
</evidence>
<dbReference type="Pfam" id="PF04564">
    <property type="entry name" value="U-box"/>
    <property type="match status" value="1"/>
</dbReference>
<evidence type="ECO:0000313" key="11">
    <source>
        <dbReference type="RefSeq" id="XP_022734285.1"/>
    </source>
</evidence>
<feature type="compositionally biased region" description="Polar residues" evidence="8">
    <location>
        <begin position="747"/>
        <end position="756"/>
    </location>
</feature>
<evidence type="ECO:0000256" key="6">
    <source>
        <dbReference type="ARBA" id="ARBA00022737"/>
    </source>
</evidence>
<feature type="region of interest" description="Disordered" evidence="8">
    <location>
        <begin position="738"/>
        <end position="772"/>
    </location>
</feature>
<dbReference type="Pfam" id="PF25598">
    <property type="entry name" value="ARM_PUB"/>
    <property type="match status" value="1"/>
</dbReference>
<dbReference type="EC" id="2.3.2.27" evidence="4"/>
<dbReference type="RefSeq" id="XP_022734285.1">
    <property type="nucleotide sequence ID" value="XM_022878550.1"/>
</dbReference>
<evidence type="ECO:0000256" key="3">
    <source>
        <dbReference type="ARBA" id="ARBA00004906"/>
    </source>
</evidence>
<dbReference type="GO" id="GO:0016567">
    <property type="term" value="P:protein ubiquitination"/>
    <property type="evidence" value="ECO:0007669"/>
    <property type="project" value="UniProtKB-UniPathway"/>
</dbReference>
<proteinExistence type="predicted"/>
<dbReference type="SUPFAM" id="SSF57850">
    <property type="entry name" value="RING/U-box"/>
    <property type="match status" value="1"/>
</dbReference>
<accession>A0A6P5Y1L5</accession>
<dbReference type="InterPro" id="IPR000225">
    <property type="entry name" value="Armadillo"/>
</dbReference>
<dbReference type="OrthoDB" id="6105938at2759"/>
<dbReference type="PANTHER" id="PTHR23315">
    <property type="entry name" value="U BOX DOMAIN-CONTAINING"/>
    <property type="match status" value="1"/>
</dbReference>
<evidence type="ECO:0000259" key="9">
    <source>
        <dbReference type="PROSITE" id="PS51698"/>
    </source>
</evidence>
<dbReference type="InterPro" id="IPR045210">
    <property type="entry name" value="RING-Ubox_PUB"/>
</dbReference>
<evidence type="ECO:0000256" key="2">
    <source>
        <dbReference type="ARBA" id="ARBA00003861"/>
    </source>
</evidence>
<dbReference type="FunFam" id="3.30.40.10:FF:000114">
    <property type="entry name" value="RING-type E3 ubiquitin transferase"/>
    <property type="match status" value="1"/>
</dbReference>
<dbReference type="Gene3D" id="1.25.10.10">
    <property type="entry name" value="Leucine-rich Repeat Variant"/>
    <property type="match status" value="2"/>
</dbReference>
<reference evidence="11" key="1">
    <citation type="submission" date="2025-08" db="UniProtKB">
        <authorList>
            <consortium name="RefSeq"/>
        </authorList>
    </citation>
    <scope>IDENTIFICATION</scope>
    <source>
        <tissue evidence="11">Fruit stalk</tissue>
    </source>
</reference>
<dbReference type="FunFam" id="1.25.10.10:FF:000310">
    <property type="entry name" value="RING-type E3 ubiquitin transferase"/>
    <property type="match status" value="1"/>
</dbReference>
<dbReference type="InterPro" id="IPR011989">
    <property type="entry name" value="ARM-like"/>
</dbReference>
<dbReference type="UniPathway" id="UPA00143"/>
<keyword evidence="7" id="KW-0833">Ubl conjugation pathway</keyword>
<dbReference type="InterPro" id="IPR003613">
    <property type="entry name" value="Ubox_domain"/>
</dbReference>
<comment type="catalytic activity">
    <reaction evidence="1">
        <text>S-ubiquitinyl-[E2 ubiquitin-conjugating enzyme]-L-cysteine + [acceptor protein]-L-lysine = [E2 ubiquitin-conjugating enzyme]-L-cysteine + N(6)-ubiquitinyl-[acceptor protein]-L-lysine.</text>
        <dbReference type="EC" id="2.3.2.27"/>
    </reaction>
</comment>
<dbReference type="SMART" id="SM00185">
    <property type="entry name" value="ARM"/>
    <property type="match status" value="3"/>
</dbReference>
<evidence type="ECO:0000256" key="4">
    <source>
        <dbReference type="ARBA" id="ARBA00012483"/>
    </source>
</evidence>
<dbReference type="KEGG" id="dzi:111287877"/>
<feature type="region of interest" description="Disordered" evidence="8">
    <location>
        <begin position="424"/>
        <end position="443"/>
    </location>
</feature>
<dbReference type="GO" id="GO:0070696">
    <property type="term" value="F:transmembrane receptor protein serine/threonine kinase binding"/>
    <property type="evidence" value="ECO:0007669"/>
    <property type="project" value="UniProtKB-ARBA"/>
</dbReference>
<dbReference type="CDD" id="cd16664">
    <property type="entry name" value="RING-Ubox_PUB"/>
    <property type="match status" value="1"/>
</dbReference>
<keyword evidence="6" id="KW-0677">Repeat</keyword>
<dbReference type="PROSITE" id="PS51698">
    <property type="entry name" value="U_BOX"/>
    <property type="match status" value="1"/>
</dbReference>
<evidence type="ECO:0000256" key="7">
    <source>
        <dbReference type="ARBA" id="ARBA00022786"/>
    </source>
</evidence>
<organism evidence="10 11">
    <name type="scientific">Durio zibethinus</name>
    <name type="common">Durian</name>
    <dbReference type="NCBI Taxonomy" id="66656"/>
    <lineage>
        <taxon>Eukaryota</taxon>
        <taxon>Viridiplantae</taxon>
        <taxon>Streptophyta</taxon>
        <taxon>Embryophyta</taxon>
        <taxon>Tracheophyta</taxon>
        <taxon>Spermatophyta</taxon>
        <taxon>Magnoliopsida</taxon>
        <taxon>eudicotyledons</taxon>
        <taxon>Gunneridae</taxon>
        <taxon>Pentapetalae</taxon>
        <taxon>rosids</taxon>
        <taxon>malvids</taxon>
        <taxon>Malvales</taxon>
        <taxon>Malvaceae</taxon>
        <taxon>Helicteroideae</taxon>
        <taxon>Durio</taxon>
    </lineage>
</organism>
<dbReference type="InterPro" id="IPR016024">
    <property type="entry name" value="ARM-type_fold"/>
</dbReference>
<name>A0A6P5Y1L5_DURZI</name>
<evidence type="ECO:0000256" key="8">
    <source>
        <dbReference type="SAM" id="MobiDB-lite"/>
    </source>
</evidence>